<gene>
    <name evidence="2" type="ORF">SLS56_010553</name>
</gene>
<reference evidence="2 3" key="1">
    <citation type="submission" date="2024-02" db="EMBL/GenBank/DDBJ databases">
        <title>De novo assembly and annotation of 12 fungi associated with fruit tree decline syndrome in Ontario, Canada.</title>
        <authorList>
            <person name="Sulman M."/>
            <person name="Ellouze W."/>
            <person name="Ilyukhin E."/>
        </authorList>
    </citation>
    <scope>NUCLEOTIDE SEQUENCE [LARGE SCALE GENOMIC DNA]</scope>
    <source>
        <strain evidence="2 3">M1-105</strain>
    </source>
</reference>
<dbReference type="InterPro" id="IPR038883">
    <property type="entry name" value="AN11006-like"/>
</dbReference>
<feature type="compositionally biased region" description="Acidic residues" evidence="1">
    <location>
        <begin position="50"/>
        <end position="73"/>
    </location>
</feature>
<feature type="region of interest" description="Disordered" evidence="1">
    <location>
        <begin position="40"/>
        <end position="96"/>
    </location>
</feature>
<evidence type="ECO:0000256" key="1">
    <source>
        <dbReference type="SAM" id="MobiDB-lite"/>
    </source>
</evidence>
<organism evidence="2 3">
    <name type="scientific">Neofusicoccum ribis</name>
    <dbReference type="NCBI Taxonomy" id="45134"/>
    <lineage>
        <taxon>Eukaryota</taxon>
        <taxon>Fungi</taxon>
        <taxon>Dikarya</taxon>
        <taxon>Ascomycota</taxon>
        <taxon>Pezizomycotina</taxon>
        <taxon>Dothideomycetes</taxon>
        <taxon>Dothideomycetes incertae sedis</taxon>
        <taxon>Botryosphaeriales</taxon>
        <taxon>Botryosphaeriaceae</taxon>
        <taxon>Neofusicoccum</taxon>
    </lineage>
</organism>
<evidence type="ECO:0000313" key="2">
    <source>
        <dbReference type="EMBL" id="KAL1618401.1"/>
    </source>
</evidence>
<proteinExistence type="predicted"/>
<sequence>MSEARSSGRLRKRPRISYAQPDDEEFDNLADVKELLGIAVTADEKKHSDDEESDTDTSGESDEPSSSSDEEFVPNDRKKRKTNKMATKTAKKKTAMPKRINKRKVFRWAALPGELRNMVYSICLSREDGIVFSSTRDRGKRTISQYTTRGLNANLLLLNKATYVEGGPVLYRNELIFKGPLAMYTFFATLSPTPKAWVQNVTVNEKGSNGYFGSYGTDAGCFHPAFTSLIGTTNLRRLKMIIELRPHITALEVASRIYREAHFWLDAVGREKADKTAGAELIHVEGVPPRARWHWSTDQEVSVIADNELRSRLEDLLE</sequence>
<protein>
    <submittedName>
        <fullName evidence="2">Uncharacterized protein</fullName>
    </submittedName>
</protein>
<name>A0ABR3SE39_9PEZI</name>
<dbReference type="PANTHER" id="PTHR42085">
    <property type="entry name" value="F-BOX DOMAIN-CONTAINING PROTEIN"/>
    <property type="match status" value="1"/>
</dbReference>
<dbReference type="PANTHER" id="PTHR42085:SF8">
    <property type="entry name" value="F-BOX DOMAIN-CONTAINING PROTEIN"/>
    <property type="match status" value="1"/>
</dbReference>
<feature type="compositionally biased region" description="Basic residues" evidence="1">
    <location>
        <begin position="77"/>
        <end position="96"/>
    </location>
</feature>
<dbReference type="Proteomes" id="UP001521116">
    <property type="component" value="Unassembled WGS sequence"/>
</dbReference>
<comment type="caution">
    <text evidence="2">The sequence shown here is derived from an EMBL/GenBank/DDBJ whole genome shotgun (WGS) entry which is preliminary data.</text>
</comment>
<feature type="region of interest" description="Disordered" evidence="1">
    <location>
        <begin position="1"/>
        <end position="24"/>
    </location>
</feature>
<evidence type="ECO:0000313" key="3">
    <source>
        <dbReference type="Proteomes" id="UP001521116"/>
    </source>
</evidence>
<dbReference type="EMBL" id="JAJVDC020000208">
    <property type="protein sequence ID" value="KAL1618401.1"/>
    <property type="molecule type" value="Genomic_DNA"/>
</dbReference>
<accession>A0ABR3SE39</accession>
<keyword evidence="3" id="KW-1185">Reference proteome</keyword>